<gene>
    <name evidence="1" type="ORF">K461DRAFT_283084</name>
</gene>
<accession>A0A9P4IUB3</accession>
<reference evidence="1" key="1">
    <citation type="journal article" date="2020" name="Stud. Mycol.">
        <title>101 Dothideomycetes genomes: a test case for predicting lifestyles and emergence of pathogens.</title>
        <authorList>
            <person name="Haridas S."/>
            <person name="Albert R."/>
            <person name="Binder M."/>
            <person name="Bloem J."/>
            <person name="Labutti K."/>
            <person name="Salamov A."/>
            <person name="Andreopoulos B."/>
            <person name="Baker S."/>
            <person name="Barry K."/>
            <person name="Bills G."/>
            <person name="Bluhm B."/>
            <person name="Cannon C."/>
            <person name="Castanera R."/>
            <person name="Culley D."/>
            <person name="Daum C."/>
            <person name="Ezra D."/>
            <person name="Gonzalez J."/>
            <person name="Henrissat B."/>
            <person name="Kuo A."/>
            <person name="Liang C."/>
            <person name="Lipzen A."/>
            <person name="Lutzoni F."/>
            <person name="Magnuson J."/>
            <person name="Mondo S."/>
            <person name="Nolan M."/>
            <person name="Ohm R."/>
            <person name="Pangilinan J."/>
            <person name="Park H.-J."/>
            <person name="Ramirez L."/>
            <person name="Alfaro M."/>
            <person name="Sun H."/>
            <person name="Tritt A."/>
            <person name="Yoshinaga Y."/>
            <person name="Zwiers L.-H."/>
            <person name="Turgeon B."/>
            <person name="Goodwin S."/>
            <person name="Spatafora J."/>
            <person name="Crous P."/>
            <person name="Grigoriev I."/>
        </authorList>
    </citation>
    <scope>NUCLEOTIDE SEQUENCE</scope>
    <source>
        <strain evidence="1">CBS 260.36</strain>
    </source>
</reference>
<evidence type="ECO:0000313" key="2">
    <source>
        <dbReference type="Proteomes" id="UP000799439"/>
    </source>
</evidence>
<keyword evidence="2" id="KW-1185">Reference proteome</keyword>
<dbReference type="Proteomes" id="UP000799439">
    <property type="component" value="Unassembled WGS sequence"/>
</dbReference>
<name>A0A9P4IUB3_9PEZI</name>
<proteinExistence type="predicted"/>
<dbReference type="EMBL" id="ML996094">
    <property type="protein sequence ID" value="KAF2147977.1"/>
    <property type="molecule type" value="Genomic_DNA"/>
</dbReference>
<organism evidence="1 2">
    <name type="scientific">Myriangium duriaei CBS 260.36</name>
    <dbReference type="NCBI Taxonomy" id="1168546"/>
    <lineage>
        <taxon>Eukaryota</taxon>
        <taxon>Fungi</taxon>
        <taxon>Dikarya</taxon>
        <taxon>Ascomycota</taxon>
        <taxon>Pezizomycotina</taxon>
        <taxon>Dothideomycetes</taxon>
        <taxon>Dothideomycetidae</taxon>
        <taxon>Myriangiales</taxon>
        <taxon>Myriangiaceae</taxon>
        <taxon>Myriangium</taxon>
    </lineage>
</organism>
<comment type="caution">
    <text evidence="1">The sequence shown here is derived from an EMBL/GenBank/DDBJ whole genome shotgun (WGS) entry which is preliminary data.</text>
</comment>
<dbReference type="AlphaFoldDB" id="A0A9P4IUB3"/>
<protein>
    <submittedName>
        <fullName evidence="1">Uncharacterized protein</fullName>
    </submittedName>
</protein>
<evidence type="ECO:0000313" key="1">
    <source>
        <dbReference type="EMBL" id="KAF2147977.1"/>
    </source>
</evidence>
<sequence length="266" mass="28638">MATYIDEFPDGLPYQDAADIFVRSNQLHLPGAKWGFALVRATTSATTPAIWDTALQRICDLAILGVSQARRRHGLHTDDRPEQLVRTTLDLPVIEVGGVAAADDDAVRAAFAEWLGGAGRGAHIAEEACLALDDAAVASLANNGDAAPSLNPSPDEAYVRVVDAGFGGEMSDSESEDEGHPDYAGWMRAPAALLTDLYEHITKVSAEIPMSQWFPEEWDEAEDGSVRIPVYRGDMTVDLVDPSVAEEVLSDAEIVDRALAEMSSWT</sequence>